<dbReference type="SUPFAM" id="SSF52540">
    <property type="entry name" value="P-loop containing nucleoside triphosphate hydrolases"/>
    <property type="match status" value="1"/>
</dbReference>
<dbReference type="EC" id="2.7.1.130" evidence="10"/>
<sequence length="415" mass="44310">MRGLQGFYRRLASEGARGGAERLLLVLLTPLGWLYGVAGLLRVALYRRQALASYRAGVPVVSVGNLSVGGTGKTPTVEFVVRHLLRAGKTVAVVSRGYGGSARSGVTLVCGGQGPLVAADICGDEPYLLARRLPEAIVLVAPRRAEGVRVAQEEFGADVVVLDDGFQHLAVQRDLDIVLLDGRRPLGNGKVLPAGLLREFPLALGRADLFLLTRSRGDEPGPRGLSRPVLRCRHRLAGEAISLAGEPLELANLAGLRGAAFAGIADPEGFFRDLRAAGLALSHAIGFADHAGYGPRELERLARVAAEVDYLITTEKDGVKLGEGDFSIPCYQVPLSLEFFQPGGLEAKLNALFEENTMPLSPELLEIIACPQCKGEVKLREGGDALVCEACRLLYPVRDDIPVMLIDEAQSLDQA</sequence>
<dbReference type="SUPFAM" id="SSF158997">
    <property type="entry name" value="Trm112p-like"/>
    <property type="match status" value="1"/>
</dbReference>
<keyword evidence="5 10" id="KW-0808">Transferase</keyword>
<dbReference type="HAMAP" id="MF_00409">
    <property type="entry name" value="LpxK"/>
    <property type="match status" value="1"/>
</dbReference>
<keyword evidence="8 10" id="KW-0067">ATP-binding</keyword>
<dbReference type="InterPro" id="IPR005651">
    <property type="entry name" value="Trm112-like"/>
</dbReference>
<keyword evidence="6 10" id="KW-0547">Nucleotide-binding</keyword>
<evidence type="ECO:0000256" key="7">
    <source>
        <dbReference type="ARBA" id="ARBA00022777"/>
    </source>
</evidence>
<dbReference type="Pfam" id="PF03966">
    <property type="entry name" value="Trm112p"/>
    <property type="match status" value="1"/>
</dbReference>
<evidence type="ECO:0000256" key="8">
    <source>
        <dbReference type="ARBA" id="ARBA00022840"/>
    </source>
</evidence>
<keyword evidence="7 10" id="KW-0418">Kinase</keyword>
<comment type="similarity">
    <text evidence="11">Belongs to the UPF0434 family.</text>
</comment>
<dbReference type="NCBIfam" id="TIGR00682">
    <property type="entry name" value="lpxK"/>
    <property type="match status" value="1"/>
</dbReference>
<comment type="pathway">
    <text evidence="2 10">Glycolipid biosynthesis; lipid IV(A) biosynthesis; lipid IV(A) from (3R)-3-hydroxytetradecanoyl-[acyl-carrier-protein] and UDP-N-acetyl-alpha-D-glucosamine: step 6/6.</text>
</comment>
<evidence type="ECO:0000256" key="10">
    <source>
        <dbReference type="HAMAP-Rule" id="MF_00409"/>
    </source>
</evidence>
<evidence type="ECO:0000256" key="3">
    <source>
        <dbReference type="ARBA" id="ARBA00022516"/>
    </source>
</evidence>
<dbReference type="PANTHER" id="PTHR42724">
    <property type="entry name" value="TETRAACYLDISACCHARIDE 4'-KINASE"/>
    <property type="match status" value="1"/>
</dbReference>
<evidence type="ECO:0000256" key="1">
    <source>
        <dbReference type="ARBA" id="ARBA00002274"/>
    </source>
</evidence>
<evidence type="ECO:0000256" key="2">
    <source>
        <dbReference type="ARBA" id="ARBA00004870"/>
    </source>
</evidence>
<evidence type="ECO:0000256" key="5">
    <source>
        <dbReference type="ARBA" id="ARBA00022679"/>
    </source>
</evidence>
<dbReference type="Proteomes" id="UP001319827">
    <property type="component" value="Chromosome"/>
</dbReference>
<reference evidence="13 14" key="2">
    <citation type="journal article" date="2021" name="Int. J. Syst. Evol. Microbiol.">
        <title>Isolation and Polyphasic Characterization of Desulfuromonas versatilis sp. Nov., an Electrogenic Bacteria Capable of Versatile Metabolism Isolated from a Graphene Oxide-Reducing Enrichment Culture.</title>
        <authorList>
            <person name="Xie L."/>
            <person name="Yoshida N."/>
            <person name="Ishii S."/>
            <person name="Meng L."/>
        </authorList>
    </citation>
    <scope>NUCLEOTIDE SEQUENCE [LARGE SCALE GENOMIC DNA]</scope>
    <source>
        <strain evidence="13 14">NIT-T3</strain>
    </source>
</reference>
<organism evidence="13 14">
    <name type="scientific">Desulfuromonas versatilis</name>
    <dbReference type="NCBI Taxonomy" id="2802975"/>
    <lineage>
        <taxon>Bacteria</taxon>
        <taxon>Pseudomonadati</taxon>
        <taxon>Thermodesulfobacteriota</taxon>
        <taxon>Desulfuromonadia</taxon>
        <taxon>Desulfuromonadales</taxon>
        <taxon>Desulfuromonadaceae</taxon>
        <taxon>Desulfuromonas</taxon>
    </lineage>
</organism>
<evidence type="ECO:0000256" key="6">
    <source>
        <dbReference type="ARBA" id="ARBA00022741"/>
    </source>
</evidence>
<dbReference type="EMBL" id="AP024355">
    <property type="protein sequence ID" value="BCR05200.1"/>
    <property type="molecule type" value="Genomic_DNA"/>
</dbReference>
<accession>A0ABM8HSD1</accession>
<dbReference type="Gene3D" id="2.20.25.10">
    <property type="match status" value="1"/>
</dbReference>
<dbReference type="RefSeq" id="WP_221248621.1">
    <property type="nucleotide sequence ID" value="NZ_AP024355.1"/>
</dbReference>
<gene>
    <name evidence="10 13" type="primary">lpxK</name>
    <name evidence="13" type="ORF">DESUT3_22690</name>
</gene>
<keyword evidence="3 10" id="KW-0444">Lipid biosynthesis</keyword>
<evidence type="ECO:0000256" key="11">
    <source>
        <dbReference type="HAMAP-Rule" id="MF_01187"/>
    </source>
</evidence>
<comment type="catalytic activity">
    <reaction evidence="10">
        <text>a lipid A disaccharide + ATP = a lipid IVA + ADP + H(+)</text>
        <dbReference type="Rhea" id="RHEA:67840"/>
        <dbReference type="ChEBI" id="CHEBI:15378"/>
        <dbReference type="ChEBI" id="CHEBI:30616"/>
        <dbReference type="ChEBI" id="CHEBI:176343"/>
        <dbReference type="ChEBI" id="CHEBI:176425"/>
        <dbReference type="ChEBI" id="CHEBI:456216"/>
        <dbReference type="EC" id="2.7.1.130"/>
    </reaction>
</comment>
<keyword evidence="12" id="KW-0812">Transmembrane</keyword>
<keyword evidence="12" id="KW-0472">Membrane</keyword>
<comment type="function">
    <text evidence="1 10">Transfers the gamma-phosphate of ATP to the 4'-position of a tetraacyldisaccharide 1-phosphate intermediate (termed DS-1-P) to form tetraacyldisaccharide 1,4'-bis-phosphate (lipid IVA).</text>
</comment>
<evidence type="ECO:0000256" key="4">
    <source>
        <dbReference type="ARBA" id="ARBA00022556"/>
    </source>
</evidence>
<dbReference type="InterPro" id="IPR003758">
    <property type="entry name" value="LpxK"/>
</dbReference>
<evidence type="ECO:0000256" key="12">
    <source>
        <dbReference type="SAM" id="Phobius"/>
    </source>
</evidence>
<reference evidence="13 14" key="1">
    <citation type="journal article" date="2016" name="C (Basel)">
        <title>Selective Growth of and Electricity Production by Marine Exoelectrogenic Bacteria in Self-Aggregated Hydrogel of Microbially Reduced Graphene Oxide.</title>
        <authorList>
            <person name="Yoshida N."/>
            <person name="Goto Y."/>
            <person name="Miyata Y."/>
        </authorList>
    </citation>
    <scope>NUCLEOTIDE SEQUENCE [LARGE SCALE GENOMIC DNA]</scope>
    <source>
        <strain evidence="13 14">NIT-T3</strain>
    </source>
</reference>
<keyword evidence="14" id="KW-1185">Reference proteome</keyword>
<protein>
    <recommendedName>
        <fullName evidence="10 11">Multifunctional fusion protein</fullName>
    </recommendedName>
    <domain>
        <recommendedName>
            <fullName evidence="10">Tetraacyldisaccharide 4'-kinase</fullName>
            <ecNumber evidence="10">2.7.1.130</ecNumber>
        </recommendedName>
        <alternativeName>
            <fullName evidence="10">Lipid A 4'-kinase</fullName>
        </alternativeName>
    </domain>
    <domain>
        <recommendedName>
            <fullName evidence="11">UPF0434 protein DESUT3_22690</fullName>
        </recommendedName>
    </domain>
</protein>
<feature type="binding site" evidence="10">
    <location>
        <begin position="67"/>
        <end position="74"/>
    </location>
    <ligand>
        <name>ATP</name>
        <dbReference type="ChEBI" id="CHEBI:30616"/>
    </ligand>
</feature>
<keyword evidence="4 10" id="KW-0441">Lipid A biosynthesis</keyword>
<evidence type="ECO:0000256" key="9">
    <source>
        <dbReference type="ARBA" id="ARBA00023098"/>
    </source>
</evidence>
<dbReference type="HAMAP" id="MF_01187">
    <property type="entry name" value="UPF0434"/>
    <property type="match status" value="1"/>
</dbReference>
<keyword evidence="9 10" id="KW-0443">Lipid metabolism</keyword>
<dbReference type="InterPro" id="IPR027417">
    <property type="entry name" value="P-loop_NTPase"/>
</dbReference>
<keyword evidence="12" id="KW-1133">Transmembrane helix</keyword>
<feature type="transmembrane region" description="Helical" evidence="12">
    <location>
        <begin position="23"/>
        <end position="45"/>
    </location>
</feature>
<dbReference type="Pfam" id="PF02606">
    <property type="entry name" value="LpxK"/>
    <property type="match status" value="1"/>
</dbReference>
<evidence type="ECO:0000313" key="14">
    <source>
        <dbReference type="Proteomes" id="UP001319827"/>
    </source>
</evidence>
<proteinExistence type="inferred from homology"/>
<evidence type="ECO:0000313" key="13">
    <source>
        <dbReference type="EMBL" id="BCR05200.1"/>
    </source>
</evidence>
<name>A0ABM8HSD1_9BACT</name>
<dbReference type="PANTHER" id="PTHR42724:SF1">
    <property type="entry name" value="TETRAACYLDISACCHARIDE 4'-KINASE, MITOCHONDRIAL-RELATED"/>
    <property type="match status" value="1"/>
</dbReference>
<comment type="similarity">
    <text evidence="10">Belongs to the LpxK family.</text>
</comment>